<evidence type="ECO:0000313" key="3">
    <source>
        <dbReference type="Proteomes" id="UP000054270"/>
    </source>
</evidence>
<dbReference type="EMBL" id="KN817632">
    <property type="protein sequence ID" value="KJA15890.1"/>
    <property type="molecule type" value="Genomic_DNA"/>
</dbReference>
<protein>
    <submittedName>
        <fullName evidence="2">Uncharacterized protein</fullName>
    </submittedName>
</protein>
<evidence type="ECO:0000256" key="1">
    <source>
        <dbReference type="SAM" id="MobiDB-lite"/>
    </source>
</evidence>
<organism evidence="2 3">
    <name type="scientific">Hypholoma sublateritium (strain FD-334 SS-4)</name>
    <dbReference type="NCBI Taxonomy" id="945553"/>
    <lineage>
        <taxon>Eukaryota</taxon>
        <taxon>Fungi</taxon>
        <taxon>Dikarya</taxon>
        <taxon>Basidiomycota</taxon>
        <taxon>Agaricomycotina</taxon>
        <taxon>Agaricomycetes</taxon>
        <taxon>Agaricomycetidae</taxon>
        <taxon>Agaricales</taxon>
        <taxon>Agaricineae</taxon>
        <taxon>Strophariaceae</taxon>
        <taxon>Hypholoma</taxon>
    </lineage>
</organism>
<evidence type="ECO:0000313" key="2">
    <source>
        <dbReference type="EMBL" id="KJA15890.1"/>
    </source>
</evidence>
<feature type="region of interest" description="Disordered" evidence="1">
    <location>
        <begin position="1"/>
        <end position="56"/>
    </location>
</feature>
<dbReference type="Proteomes" id="UP000054270">
    <property type="component" value="Unassembled WGS sequence"/>
</dbReference>
<name>A0A0D2P644_HYPSF</name>
<dbReference type="AlphaFoldDB" id="A0A0D2P644"/>
<proteinExistence type="predicted"/>
<feature type="compositionally biased region" description="Pro residues" evidence="1">
    <location>
        <begin position="18"/>
        <end position="27"/>
    </location>
</feature>
<reference evidence="3" key="1">
    <citation type="submission" date="2014-04" db="EMBL/GenBank/DDBJ databases">
        <title>Evolutionary Origins and Diversification of the Mycorrhizal Mutualists.</title>
        <authorList>
            <consortium name="DOE Joint Genome Institute"/>
            <consortium name="Mycorrhizal Genomics Consortium"/>
            <person name="Kohler A."/>
            <person name="Kuo A."/>
            <person name="Nagy L.G."/>
            <person name="Floudas D."/>
            <person name="Copeland A."/>
            <person name="Barry K.W."/>
            <person name="Cichocki N."/>
            <person name="Veneault-Fourrey C."/>
            <person name="LaButti K."/>
            <person name="Lindquist E.A."/>
            <person name="Lipzen A."/>
            <person name="Lundell T."/>
            <person name="Morin E."/>
            <person name="Murat C."/>
            <person name="Riley R."/>
            <person name="Ohm R."/>
            <person name="Sun H."/>
            <person name="Tunlid A."/>
            <person name="Henrissat B."/>
            <person name="Grigoriev I.V."/>
            <person name="Hibbett D.S."/>
            <person name="Martin F."/>
        </authorList>
    </citation>
    <scope>NUCLEOTIDE SEQUENCE [LARGE SCALE GENOMIC DNA]</scope>
    <source>
        <strain evidence="3">FD-334 SS-4</strain>
    </source>
</reference>
<accession>A0A0D2P644</accession>
<dbReference type="OrthoDB" id="3067692at2759"/>
<gene>
    <name evidence="2" type="ORF">HYPSUDRAFT_1066647</name>
</gene>
<sequence>MSAGPRSPAGSSELSPVPSTPRTPTPEDPVTDVDAPRRSKRIKANKTVESRKGTTGMPASRVSLVYNSTDFTPDSHEIDNSAPRLVRPKVPRGVVLKLQKWWSPDYGSKRKDKMSDPYPHIFRQGSSSRENMVRIILEPIAIITIHLQRWHLFETPAVMAYQSIITFFHQHVVLIEIDYNFTNKTTINNFVNRLNKLLDEFKPGQRLERFRKFCIFVSTHSDPSTGDLHLGPEPRHGAAPIKDVLEIMFPPAFQKLLQVHEKNLLNIMACGAVANVTESNQAIQEFSTKKLFTHIYAFTQADFQPALSFPFCEKLVNAFLVFDRFSIHGILQDSQSLGAHTGIMEFKASGGPPNHYQWSHASKSPLGNRISPQCVCGRMDSIKVTSGITKIQIEENTFKSVYEIKHRCKARTCQKVTIFSFPDNASWVGGNPPAKGPQGGWFVTPWSLQDNNAMETN</sequence>
<keyword evidence="3" id="KW-1185">Reference proteome</keyword>